<dbReference type="Pfam" id="PF00440">
    <property type="entry name" value="TetR_N"/>
    <property type="match status" value="1"/>
</dbReference>
<evidence type="ECO:0000256" key="2">
    <source>
        <dbReference type="ARBA" id="ARBA00023015"/>
    </source>
</evidence>
<dbReference type="PANTHER" id="PTHR30055:SF175">
    <property type="entry name" value="HTH-TYPE TRANSCRIPTIONAL REPRESSOR KSTR2"/>
    <property type="match status" value="1"/>
</dbReference>
<sequence>MTSIKLQKTAPKNKPEVEDTRTRILDATASLIRQKGFKATTVRDIGEAVGLYSGSLFHYFRTKHDILMEILRTAFITVCERHETTLASSLSPQDKLRQFIYNEIRLVFIEDQGDYHAVLYFDWRDAAPGHLPELIQLRKRYFQSWTELIRQCHEGGHLRGDPKISVRVLEGTLRGMMSWYRPTGMYSPEEMADQVLIVVARP</sequence>
<keyword evidence="2" id="KW-0805">Transcription regulation</keyword>
<comment type="caution">
    <text evidence="7">The sequence shown here is derived from an EMBL/GenBank/DDBJ whole genome shotgun (WGS) entry which is preliminary data.</text>
</comment>
<gene>
    <name evidence="7" type="ORF">LMS43_00385</name>
</gene>
<dbReference type="EMBL" id="JAJHNU010000001">
    <property type="protein sequence ID" value="MDN4119736.1"/>
    <property type="molecule type" value="Genomic_DNA"/>
</dbReference>
<dbReference type="Proteomes" id="UP001168613">
    <property type="component" value="Unassembled WGS sequence"/>
</dbReference>
<protein>
    <submittedName>
        <fullName evidence="7">TetR/AcrR family transcriptional regulator</fullName>
    </submittedName>
</protein>
<dbReference type="InterPro" id="IPR036271">
    <property type="entry name" value="Tet_transcr_reg_TetR-rel_C_sf"/>
</dbReference>
<evidence type="ECO:0000259" key="6">
    <source>
        <dbReference type="PROSITE" id="PS50977"/>
    </source>
</evidence>
<dbReference type="InterPro" id="IPR001647">
    <property type="entry name" value="HTH_TetR"/>
</dbReference>
<dbReference type="InterPro" id="IPR009057">
    <property type="entry name" value="Homeodomain-like_sf"/>
</dbReference>
<keyword evidence="4" id="KW-0804">Transcription</keyword>
<evidence type="ECO:0000256" key="5">
    <source>
        <dbReference type="PROSITE-ProRule" id="PRU00335"/>
    </source>
</evidence>
<dbReference type="InterPro" id="IPR050109">
    <property type="entry name" value="HTH-type_TetR-like_transc_reg"/>
</dbReference>
<evidence type="ECO:0000256" key="4">
    <source>
        <dbReference type="ARBA" id="ARBA00023163"/>
    </source>
</evidence>
<organism evidence="7 8">
    <name type="scientific">Alcaligenes endophyticus</name>
    <dbReference type="NCBI Taxonomy" id="1929088"/>
    <lineage>
        <taxon>Bacteria</taxon>
        <taxon>Pseudomonadati</taxon>
        <taxon>Pseudomonadota</taxon>
        <taxon>Betaproteobacteria</taxon>
        <taxon>Burkholderiales</taxon>
        <taxon>Alcaligenaceae</taxon>
        <taxon>Alcaligenes</taxon>
    </lineage>
</organism>
<dbReference type="InterPro" id="IPR041490">
    <property type="entry name" value="KstR2_TetR_C"/>
</dbReference>
<keyword evidence="1" id="KW-0678">Repressor</keyword>
<reference evidence="7" key="1">
    <citation type="submission" date="2021-11" db="EMBL/GenBank/DDBJ databases">
        <title>Draft genome sequence of Alcaligenes endophyticus type strain CCUG 75668T.</title>
        <authorList>
            <person name="Salva-Serra F."/>
            <person name="Duran R.E."/>
            <person name="Seeger M."/>
            <person name="Moore E.R.B."/>
            <person name="Jaen-Luchoro D."/>
        </authorList>
    </citation>
    <scope>NUCLEOTIDE SEQUENCE</scope>
    <source>
        <strain evidence="7">CCUG 75668</strain>
    </source>
</reference>
<accession>A0ABT8EEN4</accession>
<dbReference type="RefSeq" id="WP_266124650.1">
    <property type="nucleotide sequence ID" value="NZ_JAJHNU010000001.1"/>
</dbReference>
<evidence type="ECO:0000313" key="8">
    <source>
        <dbReference type="Proteomes" id="UP001168613"/>
    </source>
</evidence>
<keyword evidence="8" id="KW-1185">Reference proteome</keyword>
<evidence type="ECO:0000256" key="1">
    <source>
        <dbReference type="ARBA" id="ARBA00022491"/>
    </source>
</evidence>
<dbReference type="SUPFAM" id="SSF46689">
    <property type="entry name" value="Homeodomain-like"/>
    <property type="match status" value="1"/>
</dbReference>
<dbReference type="PROSITE" id="PS50977">
    <property type="entry name" value="HTH_TETR_2"/>
    <property type="match status" value="1"/>
</dbReference>
<evidence type="ECO:0000256" key="3">
    <source>
        <dbReference type="ARBA" id="ARBA00023125"/>
    </source>
</evidence>
<dbReference type="PRINTS" id="PR00455">
    <property type="entry name" value="HTHTETR"/>
</dbReference>
<dbReference type="PANTHER" id="PTHR30055">
    <property type="entry name" value="HTH-TYPE TRANSCRIPTIONAL REGULATOR RUTR"/>
    <property type="match status" value="1"/>
</dbReference>
<name>A0ABT8EEN4_9BURK</name>
<feature type="DNA-binding region" description="H-T-H motif" evidence="5">
    <location>
        <begin position="41"/>
        <end position="60"/>
    </location>
</feature>
<feature type="domain" description="HTH tetR-type" evidence="6">
    <location>
        <begin position="18"/>
        <end position="78"/>
    </location>
</feature>
<evidence type="ECO:0000313" key="7">
    <source>
        <dbReference type="EMBL" id="MDN4119736.1"/>
    </source>
</evidence>
<dbReference type="SUPFAM" id="SSF48498">
    <property type="entry name" value="Tetracyclin repressor-like, C-terminal domain"/>
    <property type="match status" value="1"/>
</dbReference>
<dbReference type="Gene3D" id="1.10.357.10">
    <property type="entry name" value="Tetracycline Repressor, domain 2"/>
    <property type="match status" value="1"/>
</dbReference>
<dbReference type="Pfam" id="PF17932">
    <property type="entry name" value="TetR_C_24"/>
    <property type="match status" value="1"/>
</dbReference>
<keyword evidence="3 5" id="KW-0238">DNA-binding</keyword>
<proteinExistence type="predicted"/>